<reference evidence="1" key="1">
    <citation type="journal article" date="2020" name="Fungal Divers.">
        <title>Resolving the Mortierellaceae phylogeny through synthesis of multi-gene phylogenetics and phylogenomics.</title>
        <authorList>
            <person name="Vandepol N."/>
            <person name="Liber J."/>
            <person name="Desiro A."/>
            <person name="Na H."/>
            <person name="Kennedy M."/>
            <person name="Barry K."/>
            <person name="Grigoriev I.V."/>
            <person name="Miller A.N."/>
            <person name="O'Donnell K."/>
            <person name="Stajich J.E."/>
            <person name="Bonito G."/>
        </authorList>
    </citation>
    <scope>NUCLEOTIDE SEQUENCE</scope>
    <source>
        <strain evidence="1">NVP60</strain>
    </source>
</reference>
<keyword evidence="2" id="KW-1185">Reference proteome</keyword>
<dbReference type="PANTHER" id="PTHR43763:SF6">
    <property type="entry name" value="XAA-PRO AMINOPEPTIDASE 1"/>
    <property type="match status" value="1"/>
</dbReference>
<gene>
    <name evidence="1" type="ORF">BGZ97_006771</name>
</gene>
<dbReference type="Proteomes" id="UP000823405">
    <property type="component" value="Unassembled WGS sequence"/>
</dbReference>
<protein>
    <recommendedName>
        <fullName evidence="3">Creatinase/aminopeptidase</fullName>
    </recommendedName>
</protein>
<dbReference type="InterPro" id="IPR029149">
    <property type="entry name" value="Creatin/AminoP/Spt16_N"/>
</dbReference>
<dbReference type="EMBL" id="JAAAIN010000003">
    <property type="protein sequence ID" value="KAG0323409.1"/>
    <property type="molecule type" value="Genomic_DNA"/>
</dbReference>
<accession>A0A9P6UX98</accession>
<proteinExistence type="predicted"/>
<name>A0A9P6UX98_9FUNG</name>
<evidence type="ECO:0000313" key="2">
    <source>
        <dbReference type="Proteomes" id="UP000823405"/>
    </source>
</evidence>
<dbReference type="AlphaFoldDB" id="A0A9P6UX98"/>
<evidence type="ECO:0000313" key="1">
    <source>
        <dbReference type="EMBL" id="KAG0323409.1"/>
    </source>
</evidence>
<dbReference type="OrthoDB" id="9995434at2759"/>
<sequence length="203" mass="21772">MKIVPGQAHAHFAWLATQVPAAGVVGVDGLVLSVLAASTLQSALSARKITLRTDLDLFAEIWRDRPALPAAEVFEHPAPYIAMTRAAKLACVRTQSRAQGADWHWLSTLDDIAWIFNLRGADVSYNPVFVAYALIGPSSATLFIAPGKVPAALKRVLLADGVTLASYEQAAAALACLPAGAKLLVDPRRSNYQMLKYVPAQRN</sequence>
<comment type="caution">
    <text evidence="1">The sequence shown here is derived from an EMBL/GenBank/DDBJ whole genome shotgun (WGS) entry which is preliminary data.</text>
</comment>
<dbReference type="PANTHER" id="PTHR43763">
    <property type="entry name" value="XAA-PRO AMINOPEPTIDASE 1"/>
    <property type="match status" value="1"/>
</dbReference>
<dbReference type="Pfam" id="PF16189">
    <property type="entry name" value="Creatinase_N_2"/>
    <property type="match status" value="1"/>
</dbReference>
<dbReference type="Gene3D" id="3.40.350.10">
    <property type="entry name" value="Creatinase/prolidase N-terminal domain"/>
    <property type="match status" value="1"/>
</dbReference>
<dbReference type="InterPro" id="IPR050422">
    <property type="entry name" value="X-Pro_aminopeptidase_P"/>
</dbReference>
<organism evidence="1 2">
    <name type="scientific">Linnemannia gamsii</name>
    <dbReference type="NCBI Taxonomy" id="64522"/>
    <lineage>
        <taxon>Eukaryota</taxon>
        <taxon>Fungi</taxon>
        <taxon>Fungi incertae sedis</taxon>
        <taxon>Mucoromycota</taxon>
        <taxon>Mortierellomycotina</taxon>
        <taxon>Mortierellomycetes</taxon>
        <taxon>Mortierellales</taxon>
        <taxon>Mortierellaceae</taxon>
        <taxon>Linnemannia</taxon>
    </lineage>
</organism>
<evidence type="ECO:0008006" key="3">
    <source>
        <dbReference type="Google" id="ProtNLM"/>
    </source>
</evidence>